<name>A0A0E3LTZ4_METMZ</name>
<sequence length="212" mass="24665">MSRPRFSKDYRTYGEWLKIQPRDTKYAKEIIRKHKFFPDKSLSQLRNLKISDFDLSQTAWKTLSAQGKRDRNLSLQILREMRKGENLSSVLEKIGKRTEFAVKHLGKNLYKSGGTWKVTKTDTIQAEMLIYSTEGQKTIITASSKDRSLIAEYHANVQKAIKNNDPSVLAKFKDVQIVDAKGNVHHFETDLNKLYEILEAQEEPEFLEVYQH</sequence>
<protein>
    <submittedName>
        <fullName evidence="1">Uncharacterized protein</fullName>
    </submittedName>
</protein>
<dbReference type="EMBL" id="CP009512">
    <property type="protein sequence ID" value="AKB64376.1"/>
    <property type="molecule type" value="Genomic_DNA"/>
</dbReference>
<organism evidence="1 2">
    <name type="scientific">Methanosarcina mazei S-6</name>
    <dbReference type="NCBI Taxonomy" id="213585"/>
    <lineage>
        <taxon>Archaea</taxon>
        <taxon>Methanobacteriati</taxon>
        <taxon>Methanobacteriota</taxon>
        <taxon>Stenosarchaea group</taxon>
        <taxon>Methanomicrobia</taxon>
        <taxon>Methanosarcinales</taxon>
        <taxon>Methanosarcinaceae</taxon>
        <taxon>Methanosarcina</taxon>
    </lineage>
</organism>
<reference evidence="1 2" key="1">
    <citation type="submission" date="2014-07" db="EMBL/GenBank/DDBJ databases">
        <title>Methanogenic archaea and the global carbon cycle.</title>
        <authorList>
            <person name="Henriksen J.R."/>
            <person name="Luke J."/>
            <person name="Reinhart S."/>
            <person name="Benedict M.N."/>
            <person name="Youngblut N.D."/>
            <person name="Metcalf M.E."/>
            <person name="Whitaker R.J."/>
            <person name="Metcalf W.W."/>
        </authorList>
    </citation>
    <scope>NUCLEOTIDE SEQUENCE [LARGE SCALE GENOMIC DNA]</scope>
    <source>
        <strain evidence="1 2">S-6</strain>
    </source>
</reference>
<dbReference type="Proteomes" id="UP000033097">
    <property type="component" value="Chromosome"/>
</dbReference>
<dbReference type="HOGENOM" id="CLU_1297504_0_0_2"/>
<accession>A0A0E3LTZ4</accession>
<dbReference type="GeneID" id="24838827"/>
<dbReference type="RefSeq" id="WP_048046374.1">
    <property type="nucleotide sequence ID" value="NZ_CP009512.1"/>
</dbReference>
<gene>
    <name evidence="1" type="ORF">MSMAS_1180</name>
</gene>
<evidence type="ECO:0000313" key="2">
    <source>
        <dbReference type="Proteomes" id="UP000033097"/>
    </source>
</evidence>
<dbReference type="KEGG" id="mmj:MSMAS_1180"/>
<dbReference type="PATRIC" id="fig|213585.10.peg.1475"/>
<dbReference type="STRING" id="213585.MSMAS_1180"/>
<proteinExistence type="predicted"/>
<evidence type="ECO:0000313" key="1">
    <source>
        <dbReference type="EMBL" id="AKB64376.1"/>
    </source>
</evidence>
<dbReference type="AlphaFoldDB" id="A0A0E3LTZ4"/>